<proteinExistence type="predicted"/>
<gene>
    <name evidence="2" type="ORF">LX32DRAFT_563559</name>
</gene>
<organism evidence="2 3">
    <name type="scientific">Colletotrichum zoysiae</name>
    <dbReference type="NCBI Taxonomy" id="1216348"/>
    <lineage>
        <taxon>Eukaryota</taxon>
        <taxon>Fungi</taxon>
        <taxon>Dikarya</taxon>
        <taxon>Ascomycota</taxon>
        <taxon>Pezizomycotina</taxon>
        <taxon>Sordariomycetes</taxon>
        <taxon>Hypocreomycetidae</taxon>
        <taxon>Glomerellales</taxon>
        <taxon>Glomerellaceae</taxon>
        <taxon>Colletotrichum</taxon>
        <taxon>Colletotrichum graminicola species complex</taxon>
    </lineage>
</organism>
<reference evidence="2" key="1">
    <citation type="submission" date="2021-06" db="EMBL/GenBank/DDBJ databases">
        <title>Comparative genomics, transcriptomics and evolutionary studies reveal genomic signatures of adaptation to plant cell wall in hemibiotrophic fungi.</title>
        <authorList>
            <consortium name="DOE Joint Genome Institute"/>
            <person name="Baroncelli R."/>
            <person name="Diaz J.F."/>
            <person name="Benocci T."/>
            <person name="Peng M."/>
            <person name="Battaglia E."/>
            <person name="Haridas S."/>
            <person name="Andreopoulos W."/>
            <person name="Labutti K."/>
            <person name="Pangilinan J."/>
            <person name="Floch G.L."/>
            <person name="Makela M.R."/>
            <person name="Henrissat B."/>
            <person name="Grigoriev I.V."/>
            <person name="Crouch J.A."/>
            <person name="De Vries R.P."/>
            <person name="Sukno S.A."/>
            <person name="Thon M.R."/>
        </authorList>
    </citation>
    <scope>NUCLEOTIDE SEQUENCE</scope>
    <source>
        <strain evidence="2">MAFF235873</strain>
    </source>
</reference>
<name>A0AAD9M3Q2_9PEZI</name>
<accession>A0AAD9M3Q2</accession>
<comment type="caution">
    <text evidence="2">The sequence shown here is derived from an EMBL/GenBank/DDBJ whole genome shotgun (WGS) entry which is preliminary data.</text>
</comment>
<evidence type="ECO:0000313" key="2">
    <source>
        <dbReference type="EMBL" id="KAK2027915.1"/>
    </source>
</evidence>
<evidence type="ECO:0000313" key="3">
    <source>
        <dbReference type="Proteomes" id="UP001232148"/>
    </source>
</evidence>
<feature type="signal peptide" evidence="1">
    <location>
        <begin position="1"/>
        <end position="16"/>
    </location>
</feature>
<protein>
    <submittedName>
        <fullName evidence="2">Uncharacterized protein</fullName>
    </submittedName>
</protein>
<feature type="chain" id="PRO_5042214147" evidence="1">
    <location>
        <begin position="17"/>
        <end position="188"/>
    </location>
</feature>
<dbReference type="Proteomes" id="UP001232148">
    <property type="component" value="Unassembled WGS sequence"/>
</dbReference>
<keyword evidence="3" id="KW-1185">Reference proteome</keyword>
<dbReference type="AlphaFoldDB" id="A0AAD9M3Q2"/>
<keyword evidence="1" id="KW-0732">Signal</keyword>
<dbReference type="EMBL" id="MU842887">
    <property type="protein sequence ID" value="KAK2027915.1"/>
    <property type="molecule type" value="Genomic_DNA"/>
</dbReference>
<sequence length="188" mass="21035">MKLLTSIVVFCSTVLGAPYASPEVAMKPSVEEFSQRDANEVAHTAAVFNIEKFYAGGRPKSDWNYVRFDVQITGGAAFTECSIATNTGPRVPTIGKTDCRNSQAVNKAIKWSIEPMGTGMMHFNVWWQFTSHAHLYGEVHMYQAWFKEWTMQDGSKLQEYVGPRNFTLDTTMSTTQPGMSSDMGEIHT</sequence>
<evidence type="ECO:0000256" key="1">
    <source>
        <dbReference type="SAM" id="SignalP"/>
    </source>
</evidence>